<dbReference type="Proteomes" id="UP000325641">
    <property type="component" value="Chromosome"/>
</dbReference>
<protein>
    <submittedName>
        <fullName evidence="3">Uncharacterized protein</fullName>
    </submittedName>
</protein>
<evidence type="ECO:0000313" key="4">
    <source>
        <dbReference type="Proteomes" id="UP000325641"/>
    </source>
</evidence>
<dbReference type="AlphaFoldDB" id="A0A5P6P020"/>
<feature type="transmembrane region" description="Helical" evidence="2">
    <location>
        <begin position="21"/>
        <end position="44"/>
    </location>
</feature>
<evidence type="ECO:0000256" key="1">
    <source>
        <dbReference type="SAM" id="MobiDB-lite"/>
    </source>
</evidence>
<evidence type="ECO:0000313" key="3">
    <source>
        <dbReference type="EMBL" id="QFI71384.1"/>
    </source>
</evidence>
<gene>
    <name evidence="3" type="ORF">F8237_02800</name>
</gene>
<dbReference type="KEGG" id="bbet:F8237_02800"/>
<reference evidence="4" key="1">
    <citation type="submission" date="2019-10" db="EMBL/GenBank/DDBJ databases">
        <title>Complete Genome Sequence of Bradyrhizobium betae type strain PL7HG1T.</title>
        <authorList>
            <person name="Bromfield E.S.P."/>
            <person name="Cloutier S."/>
        </authorList>
    </citation>
    <scope>NUCLEOTIDE SEQUENCE [LARGE SCALE GENOMIC DNA]</scope>
    <source>
        <strain evidence="4">PL7HG1</strain>
    </source>
</reference>
<feature type="region of interest" description="Disordered" evidence="1">
    <location>
        <begin position="48"/>
        <end position="78"/>
    </location>
</feature>
<keyword evidence="2" id="KW-0812">Transmembrane</keyword>
<keyword evidence="2" id="KW-1133">Transmembrane helix</keyword>
<proteinExistence type="predicted"/>
<sequence>MPTELIRASARPGSRRSNARNFNIVAIALTAALVMLQLVGLAMLERSHAQSVPPSPMKSSQTSCAESAEISTTQTPYD</sequence>
<accession>A0A5P6P020</accession>
<keyword evidence="2" id="KW-0472">Membrane</keyword>
<evidence type="ECO:0000256" key="2">
    <source>
        <dbReference type="SAM" id="Phobius"/>
    </source>
</evidence>
<dbReference type="EMBL" id="CP044543">
    <property type="protein sequence ID" value="QFI71384.1"/>
    <property type="molecule type" value="Genomic_DNA"/>
</dbReference>
<feature type="compositionally biased region" description="Polar residues" evidence="1">
    <location>
        <begin position="49"/>
        <end position="78"/>
    </location>
</feature>
<organism evidence="3 4">
    <name type="scientific">Bradyrhizobium betae</name>
    <dbReference type="NCBI Taxonomy" id="244734"/>
    <lineage>
        <taxon>Bacteria</taxon>
        <taxon>Pseudomonadati</taxon>
        <taxon>Pseudomonadota</taxon>
        <taxon>Alphaproteobacteria</taxon>
        <taxon>Hyphomicrobiales</taxon>
        <taxon>Nitrobacteraceae</taxon>
        <taxon>Bradyrhizobium</taxon>
    </lineage>
</organism>
<name>A0A5P6P020_9BRAD</name>